<feature type="region of interest" description="Disordered" evidence="1">
    <location>
        <begin position="219"/>
        <end position="317"/>
    </location>
</feature>
<feature type="signal peptide" evidence="3">
    <location>
        <begin position="1"/>
        <end position="17"/>
    </location>
</feature>
<feature type="compositionally biased region" description="Gly residues" evidence="1">
    <location>
        <begin position="271"/>
        <end position="289"/>
    </location>
</feature>
<name>A0A167K1Z2_CALVF</name>
<feature type="compositionally biased region" description="Low complexity" evidence="1">
    <location>
        <begin position="221"/>
        <end position="270"/>
    </location>
</feature>
<feature type="compositionally biased region" description="Basic and acidic residues" evidence="1">
    <location>
        <begin position="463"/>
        <end position="474"/>
    </location>
</feature>
<sequence>MLALALLGLLGLPLARAFSFTLSSSPAQCSNLTLNWSGGTAPYEITLLPLGNLSPEIRTLVDTNTSSTSWSEQLLFPQGSTFIIVLSDATGYGTGGTSLVQTVGGGDGSCLPTTPSTSPFLFSMQPLVPAQCGSLSFSWGSGTQGQVVISAVIPGGESFTIPVTSGGGSQDWTADVSAGTAIAFIVGDATGRGKGGSSDLMTVGGGGSGCLTGSYPSSTQAPAAGAVSTGGASSSSASSSASSSSTSSSPPSSSTSSSSSSSTSSSAAGTSGSGGSGSTLPPGSGGGTVTGSPIATGAGGSGQQGSSSGSSTSSTSHAGAIAGGVVGGVAFLLLLLGLLICLLRRRRRAAKAEREKGDTDLLDAPPSSASGAAGQHGRWYQQEPFVPPTILPQAQSSRVTPSSANATEGPVSSGRRTGTDPSDPGSPTAPRQLPLPTGAAAPHQRDTSITAGDAALAAAAAAHDPKKRQGEQRRSVNWVQHADAGAVPQEPGIAEDGQGGTVTVDVPPSYETLLGRSEQGRV</sequence>
<keyword evidence="2" id="KW-0472">Membrane</keyword>
<evidence type="ECO:0000256" key="1">
    <source>
        <dbReference type="SAM" id="MobiDB-lite"/>
    </source>
</evidence>
<keyword evidence="5" id="KW-1185">Reference proteome</keyword>
<dbReference type="PANTHER" id="PTHR37487:SF3">
    <property type="entry name" value="CLEAVAGE_POLYADENYLATION SPECIFICITY FACTOR A SUBUNIT N-TERMINAL DOMAIN-CONTAINING PROTEIN"/>
    <property type="match status" value="1"/>
</dbReference>
<keyword evidence="3" id="KW-0732">Signal</keyword>
<evidence type="ECO:0008006" key="6">
    <source>
        <dbReference type="Google" id="ProtNLM"/>
    </source>
</evidence>
<feature type="transmembrane region" description="Helical" evidence="2">
    <location>
        <begin position="320"/>
        <end position="343"/>
    </location>
</feature>
<proteinExistence type="predicted"/>
<evidence type="ECO:0000256" key="3">
    <source>
        <dbReference type="SAM" id="SignalP"/>
    </source>
</evidence>
<dbReference type="PANTHER" id="PTHR37487">
    <property type="entry name" value="CHROMOSOME 1, WHOLE GENOME SHOTGUN SEQUENCE"/>
    <property type="match status" value="1"/>
</dbReference>
<keyword evidence="2" id="KW-1133">Transmembrane helix</keyword>
<evidence type="ECO:0000313" key="5">
    <source>
        <dbReference type="Proteomes" id="UP000076738"/>
    </source>
</evidence>
<dbReference type="Gene3D" id="1.20.5.510">
    <property type="entry name" value="Single helix bin"/>
    <property type="match status" value="1"/>
</dbReference>
<evidence type="ECO:0000256" key="2">
    <source>
        <dbReference type="SAM" id="Phobius"/>
    </source>
</evidence>
<dbReference type="OrthoDB" id="3267813at2759"/>
<dbReference type="EMBL" id="KV417296">
    <property type="protein sequence ID" value="KZO94173.1"/>
    <property type="molecule type" value="Genomic_DNA"/>
</dbReference>
<protein>
    <recommendedName>
        <fullName evidence="6">Mid2 domain-containing protein</fullName>
    </recommendedName>
</protein>
<feature type="compositionally biased region" description="Polar residues" evidence="1">
    <location>
        <begin position="394"/>
        <end position="406"/>
    </location>
</feature>
<dbReference type="Proteomes" id="UP000076738">
    <property type="component" value="Unassembled WGS sequence"/>
</dbReference>
<evidence type="ECO:0000313" key="4">
    <source>
        <dbReference type="EMBL" id="KZO94173.1"/>
    </source>
</evidence>
<feature type="region of interest" description="Disordered" evidence="1">
    <location>
        <begin position="352"/>
        <end position="376"/>
    </location>
</feature>
<feature type="compositionally biased region" description="Low complexity" evidence="1">
    <location>
        <begin position="451"/>
        <end position="462"/>
    </location>
</feature>
<feature type="region of interest" description="Disordered" evidence="1">
    <location>
        <begin position="394"/>
        <end position="522"/>
    </location>
</feature>
<feature type="compositionally biased region" description="Low complexity" evidence="1">
    <location>
        <begin position="304"/>
        <end position="317"/>
    </location>
</feature>
<dbReference type="STRING" id="1330018.A0A167K1Z2"/>
<gene>
    <name evidence="4" type="ORF">CALVIDRAFT_600104</name>
</gene>
<feature type="compositionally biased region" description="Low complexity" evidence="1">
    <location>
        <begin position="364"/>
        <end position="373"/>
    </location>
</feature>
<reference evidence="4 5" key="1">
    <citation type="journal article" date="2016" name="Mol. Biol. Evol.">
        <title>Comparative Genomics of Early-Diverging Mushroom-Forming Fungi Provides Insights into the Origins of Lignocellulose Decay Capabilities.</title>
        <authorList>
            <person name="Nagy L.G."/>
            <person name="Riley R."/>
            <person name="Tritt A."/>
            <person name="Adam C."/>
            <person name="Daum C."/>
            <person name="Floudas D."/>
            <person name="Sun H."/>
            <person name="Yadav J.S."/>
            <person name="Pangilinan J."/>
            <person name="Larsson K.H."/>
            <person name="Matsuura K."/>
            <person name="Barry K."/>
            <person name="Labutti K."/>
            <person name="Kuo R."/>
            <person name="Ohm R.A."/>
            <person name="Bhattacharya S.S."/>
            <person name="Shirouzu T."/>
            <person name="Yoshinaga Y."/>
            <person name="Martin F.M."/>
            <person name="Grigoriev I.V."/>
            <person name="Hibbett D.S."/>
        </authorList>
    </citation>
    <scope>NUCLEOTIDE SEQUENCE [LARGE SCALE GENOMIC DNA]</scope>
    <source>
        <strain evidence="4 5">TUFC12733</strain>
    </source>
</reference>
<feature type="chain" id="PRO_5007889119" description="Mid2 domain-containing protein" evidence="3">
    <location>
        <begin position="18"/>
        <end position="522"/>
    </location>
</feature>
<dbReference type="AlphaFoldDB" id="A0A167K1Z2"/>
<accession>A0A167K1Z2</accession>
<keyword evidence="2" id="KW-0812">Transmembrane</keyword>
<organism evidence="4 5">
    <name type="scientific">Calocera viscosa (strain TUFC12733)</name>
    <dbReference type="NCBI Taxonomy" id="1330018"/>
    <lineage>
        <taxon>Eukaryota</taxon>
        <taxon>Fungi</taxon>
        <taxon>Dikarya</taxon>
        <taxon>Basidiomycota</taxon>
        <taxon>Agaricomycotina</taxon>
        <taxon>Dacrymycetes</taxon>
        <taxon>Dacrymycetales</taxon>
        <taxon>Dacrymycetaceae</taxon>
        <taxon>Calocera</taxon>
    </lineage>
</organism>